<dbReference type="InterPro" id="IPR018247">
    <property type="entry name" value="EF_Hand_1_Ca_BS"/>
</dbReference>
<dbReference type="PROSITE" id="PS00018">
    <property type="entry name" value="EF_HAND_1"/>
    <property type="match status" value="1"/>
</dbReference>
<dbReference type="SUPFAM" id="SSF52540">
    <property type="entry name" value="P-loop containing nucleoside triphosphate hydrolases"/>
    <property type="match status" value="1"/>
</dbReference>
<protein>
    <recommendedName>
        <fullName evidence="6">NB-ARC domain-containing protein</fullName>
    </recommendedName>
</protein>
<dbReference type="InterPro" id="IPR011029">
    <property type="entry name" value="DEATH-like_dom_sf"/>
</dbReference>
<evidence type="ECO:0008006" key="6">
    <source>
        <dbReference type="Google" id="ProtNLM"/>
    </source>
</evidence>
<dbReference type="Gene3D" id="1.10.533.10">
    <property type="entry name" value="Death Domain, Fas"/>
    <property type="match status" value="1"/>
</dbReference>
<dbReference type="PANTHER" id="PTHR22845:SF5">
    <property type="entry name" value="APOPTOTIC PROTEASE-ACTIVATING FACTOR 1"/>
    <property type="match status" value="1"/>
</dbReference>
<accession>A0AAN4ZJP0</accession>
<proteinExistence type="predicted"/>
<dbReference type="SUPFAM" id="SSF47986">
    <property type="entry name" value="DEATH domain"/>
    <property type="match status" value="1"/>
</dbReference>
<sequence>MVPSTHRWCVLSDMLGEAENRVLRRLFIDYGEDIDTNGLITYLEIKGIISEERAEVIANNVKSSNREKQSHLIRTLIRQSTEGLHPLVSYFQQNSVNQRHISDWLSGQIREIQNGGNGKEEEILSENEKKRIKWMLVTSRVPSVRREMRREELMGQVKDALAAFSNDDAFFVVLHGLPGSGKSSLAASVVREEELFLHQFDSVIWMMDQRENARDLTFFMADLLVYLTDSTELTGKEKPPTDKSSIVYLMKLVSESLLDHPNTLLVVDGVMTPETVSWIDHLNVRVLATTRNALLFEDVSQPLKMIKVNGLEESEVAGVLAEGRDESVGREMIKRVSEVTEGLPHLVKQLHKLTVGKKNELDYYISRIDRSGILSLPNANSYNKEKLRDALENHYSMMLPELREPLNSLVVFPPSVFIPLEVLSAIVPIDVVDSDDVIHELAIVMERLAKLGWVEEIKNKEDHGRKEERREIYRVPRIVHEFLVKKVEESERSDKKKQLMSGEEKMGNEDARMIMREWLKENSHVMQPNVESPLTIIIKAVQSLFSWVPNLRGST</sequence>
<dbReference type="Pfam" id="PF00931">
    <property type="entry name" value="NB-ARC"/>
    <property type="match status" value="1"/>
</dbReference>
<evidence type="ECO:0000313" key="4">
    <source>
        <dbReference type="EMBL" id="GMR42532.1"/>
    </source>
</evidence>
<dbReference type="GO" id="GO:0043531">
    <property type="term" value="F:ADP binding"/>
    <property type="evidence" value="ECO:0007669"/>
    <property type="project" value="InterPro"/>
</dbReference>
<comment type="caution">
    <text evidence="4">The sequence shown here is derived from an EMBL/GenBank/DDBJ whole genome shotgun (WGS) entry which is preliminary data.</text>
</comment>
<dbReference type="Proteomes" id="UP001328107">
    <property type="component" value="Unassembled WGS sequence"/>
</dbReference>
<name>A0AAN4ZJP0_9BILA</name>
<dbReference type="InterPro" id="IPR027417">
    <property type="entry name" value="P-loop_NTPase"/>
</dbReference>
<dbReference type="GO" id="GO:0005829">
    <property type="term" value="C:cytosol"/>
    <property type="evidence" value="ECO:0007669"/>
    <property type="project" value="UniProtKB-ARBA"/>
</dbReference>
<dbReference type="Gene3D" id="3.40.50.300">
    <property type="entry name" value="P-loop containing nucleotide triphosphate hydrolases"/>
    <property type="match status" value="1"/>
</dbReference>
<gene>
    <name evidence="4" type="ORF">PMAYCL1PPCAC_12727</name>
</gene>
<feature type="domain" description="CED4 winged-helix" evidence="3">
    <location>
        <begin position="403"/>
        <end position="489"/>
    </location>
</feature>
<evidence type="ECO:0000259" key="3">
    <source>
        <dbReference type="Pfam" id="PF22094"/>
    </source>
</evidence>
<dbReference type="AlphaFoldDB" id="A0AAN4ZJP0"/>
<evidence type="ECO:0000256" key="1">
    <source>
        <dbReference type="ARBA" id="ARBA00022703"/>
    </source>
</evidence>
<evidence type="ECO:0000313" key="5">
    <source>
        <dbReference type="Proteomes" id="UP001328107"/>
    </source>
</evidence>
<organism evidence="4 5">
    <name type="scientific">Pristionchus mayeri</name>
    <dbReference type="NCBI Taxonomy" id="1317129"/>
    <lineage>
        <taxon>Eukaryota</taxon>
        <taxon>Metazoa</taxon>
        <taxon>Ecdysozoa</taxon>
        <taxon>Nematoda</taxon>
        <taxon>Chromadorea</taxon>
        <taxon>Rhabditida</taxon>
        <taxon>Rhabditina</taxon>
        <taxon>Diplogasteromorpha</taxon>
        <taxon>Diplogasteroidea</taxon>
        <taxon>Neodiplogasteridae</taxon>
        <taxon>Pristionchus</taxon>
    </lineage>
</organism>
<keyword evidence="5" id="KW-1185">Reference proteome</keyword>
<dbReference type="InterPro" id="IPR054317">
    <property type="entry name" value="WHD_CED4"/>
</dbReference>
<dbReference type="Pfam" id="PF22094">
    <property type="entry name" value="WHD_CED4"/>
    <property type="match status" value="1"/>
</dbReference>
<dbReference type="GO" id="GO:0006915">
    <property type="term" value="P:apoptotic process"/>
    <property type="evidence" value="ECO:0007669"/>
    <property type="project" value="UniProtKB-KW"/>
</dbReference>
<reference evidence="5" key="1">
    <citation type="submission" date="2022-10" db="EMBL/GenBank/DDBJ databases">
        <title>Genome assembly of Pristionchus species.</title>
        <authorList>
            <person name="Yoshida K."/>
            <person name="Sommer R.J."/>
        </authorList>
    </citation>
    <scope>NUCLEOTIDE SEQUENCE [LARGE SCALE GENOMIC DNA]</scope>
    <source>
        <strain evidence="5">RS5460</strain>
    </source>
</reference>
<dbReference type="InterPro" id="IPR036388">
    <property type="entry name" value="WH-like_DNA-bd_sf"/>
</dbReference>
<dbReference type="InterPro" id="IPR002182">
    <property type="entry name" value="NB-ARC"/>
</dbReference>
<dbReference type="PANTHER" id="PTHR22845">
    <property type="entry name" value="APOPTOTIC PROTEASE-ACTIVATING FACTOR 1"/>
    <property type="match status" value="1"/>
</dbReference>
<feature type="domain" description="NB-ARC" evidence="2">
    <location>
        <begin position="151"/>
        <end position="315"/>
    </location>
</feature>
<dbReference type="Gene3D" id="1.10.10.10">
    <property type="entry name" value="Winged helix-like DNA-binding domain superfamily/Winged helix DNA-binding domain"/>
    <property type="match status" value="1"/>
</dbReference>
<evidence type="ECO:0000259" key="2">
    <source>
        <dbReference type="Pfam" id="PF00931"/>
    </source>
</evidence>
<keyword evidence="1" id="KW-0053">Apoptosis</keyword>
<dbReference type="EMBL" id="BTRK01000003">
    <property type="protein sequence ID" value="GMR42532.1"/>
    <property type="molecule type" value="Genomic_DNA"/>
</dbReference>